<evidence type="ECO:0000313" key="7">
    <source>
        <dbReference type="Proteomes" id="UP001063368"/>
    </source>
</evidence>
<dbReference type="NCBIfam" id="TIGR00011">
    <property type="entry name" value="YbaK_EbsC"/>
    <property type="match status" value="1"/>
</dbReference>
<dbReference type="SUPFAM" id="SSF55826">
    <property type="entry name" value="YbaK/ProRS associated domain"/>
    <property type="match status" value="1"/>
</dbReference>
<reference evidence="6" key="1">
    <citation type="submission" date="2022-09" db="EMBL/GenBank/DDBJ databases">
        <authorList>
            <person name="Li D."/>
            <person name="Cheng J."/>
            <person name="Li Y."/>
        </authorList>
    </citation>
    <scope>NUCLEOTIDE SEQUENCE</scope>
    <source>
        <strain evidence="6">DL</strain>
    </source>
</reference>
<dbReference type="InterPro" id="IPR036754">
    <property type="entry name" value="YbaK/aa-tRNA-synt-asso_dom_sf"/>
</dbReference>
<accession>A0ABY6FW20</accession>
<proteinExistence type="inferred from homology"/>
<protein>
    <recommendedName>
        <fullName evidence="4">Cys-tRNA(Pro)/Cys-tRNA(Cys) deacylase</fullName>
        <ecNumber evidence="4">4.2.-.-</ecNumber>
    </recommendedName>
</protein>
<sequence length="172" mass="18066">MAGGSRKNGHGATPATHALDAAGVAYRTMGYRHDASAASYGLEAAEKLGVPPEAVFKTLMVSLGNRLAVAMVPVEAMLDLKKVASLLGVRKVSLADRAEAERRTGYVVGGISPLGQRHHSPAVIDASAEGLELIYVSGGRRGFEIELSPFDLIRLTEAQTGPIATYKNQHSG</sequence>
<keyword evidence="3 4" id="KW-0456">Lyase</keyword>
<name>A0ABY6FW20_9MICC</name>
<evidence type="ECO:0000259" key="5">
    <source>
        <dbReference type="Pfam" id="PF04073"/>
    </source>
</evidence>
<dbReference type="EC" id="4.2.-.-" evidence="4"/>
<dbReference type="PIRSF" id="PIRSF006181">
    <property type="entry name" value="EbsC_YbaK"/>
    <property type="match status" value="1"/>
</dbReference>
<dbReference type="Gene3D" id="3.90.960.10">
    <property type="entry name" value="YbaK/aminoacyl-tRNA synthetase-associated domain"/>
    <property type="match status" value="1"/>
</dbReference>
<dbReference type="GeneID" id="95607232"/>
<dbReference type="Proteomes" id="UP001063368">
    <property type="component" value="Chromosome"/>
</dbReference>
<evidence type="ECO:0000256" key="3">
    <source>
        <dbReference type="ARBA" id="ARBA00023239"/>
    </source>
</evidence>
<feature type="domain" description="YbaK/aminoacyl-tRNA synthetase-associated" evidence="5">
    <location>
        <begin position="43"/>
        <end position="155"/>
    </location>
</feature>
<dbReference type="CDD" id="cd00002">
    <property type="entry name" value="YbaK_deacylase"/>
    <property type="match status" value="1"/>
</dbReference>
<dbReference type="InterPro" id="IPR007214">
    <property type="entry name" value="YbaK/aa-tRNA-synth-assoc-dom"/>
</dbReference>
<dbReference type="RefSeq" id="WP_152274358.1">
    <property type="nucleotide sequence ID" value="NZ_BAAAKG010000002.1"/>
</dbReference>
<dbReference type="PANTHER" id="PTHR30411:SF0">
    <property type="entry name" value="CYS-TRNA(PRO)_CYS-TRNA(CYS) DEACYLASE YBAK"/>
    <property type="match status" value="1"/>
</dbReference>
<evidence type="ECO:0000256" key="2">
    <source>
        <dbReference type="ARBA" id="ARBA00022917"/>
    </source>
</evidence>
<dbReference type="PANTHER" id="PTHR30411">
    <property type="entry name" value="CYTOPLASMIC PROTEIN"/>
    <property type="match status" value="1"/>
</dbReference>
<evidence type="ECO:0000256" key="4">
    <source>
        <dbReference type="PIRNR" id="PIRNR006181"/>
    </source>
</evidence>
<dbReference type="EMBL" id="CP106856">
    <property type="protein sequence ID" value="UYB37428.1"/>
    <property type="molecule type" value="Genomic_DNA"/>
</dbReference>
<comment type="similarity">
    <text evidence="1 4">Belongs to the prolyl-tRNA editing family. YbaK/EbsC subfamily.</text>
</comment>
<gene>
    <name evidence="6" type="primary">ybaK</name>
    <name evidence="6" type="ORF">N9A08_07255</name>
</gene>
<dbReference type="InterPro" id="IPR004369">
    <property type="entry name" value="Prolyl-tRNA_editing_YbaK/EbsC"/>
</dbReference>
<evidence type="ECO:0000313" key="6">
    <source>
        <dbReference type="EMBL" id="UYB37428.1"/>
    </source>
</evidence>
<organism evidence="6 7">
    <name type="scientific">Arthrobacter koreensis</name>
    <dbReference type="NCBI Taxonomy" id="199136"/>
    <lineage>
        <taxon>Bacteria</taxon>
        <taxon>Bacillati</taxon>
        <taxon>Actinomycetota</taxon>
        <taxon>Actinomycetes</taxon>
        <taxon>Micrococcales</taxon>
        <taxon>Micrococcaceae</taxon>
        <taxon>Arthrobacter</taxon>
    </lineage>
</organism>
<keyword evidence="7" id="KW-1185">Reference proteome</keyword>
<evidence type="ECO:0000256" key="1">
    <source>
        <dbReference type="ARBA" id="ARBA00009798"/>
    </source>
</evidence>
<dbReference type="Pfam" id="PF04073">
    <property type="entry name" value="tRNA_edit"/>
    <property type="match status" value="1"/>
</dbReference>
<keyword evidence="2 4" id="KW-0648">Protein biosynthesis</keyword>